<evidence type="ECO:0000313" key="1">
    <source>
        <dbReference type="EMBL" id="KAK8842142.1"/>
    </source>
</evidence>
<dbReference type="Proteomes" id="UP001470230">
    <property type="component" value="Unassembled WGS sequence"/>
</dbReference>
<organism evidence="1 2">
    <name type="scientific">Tritrichomonas musculus</name>
    <dbReference type="NCBI Taxonomy" id="1915356"/>
    <lineage>
        <taxon>Eukaryota</taxon>
        <taxon>Metamonada</taxon>
        <taxon>Parabasalia</taxon>
        <taxon>Tritrichomonadida</taxon>
        <taxon>Tritrichomonadidae</taxon>
        <taxon>Tritrichomonas</taxon>
    </lineage>
</organism>
<comment type="caution">
    <text evidence="1">The sequence shown here is derived from an EMBL/GenBank/DDBJ whole genome shotgun (WGS) entry which is preliminary data.</text>
</comment>
<dbReference type="SUPFAM" id="SSF48403">
    <property type="entry name" value="Ankyrin repeat"/>
    <property type="match status" value="1"/>
</dbReference>
<evidence type="ECO:0000313" key="2">
    <source>
        <dbReference type="Proteomes" id="UP001470230"/>
    </source>
</evidence>
<dbReference type="EMBL" id="JAPFFF010000039">
    <property type="protein sequence ID" value="KAK8842142.1"/>
    <property type="molecule type" value="Genomic_DNA"/>
</dbReference>
<name>A0ABR2H8R4_9EUKA</name>
<keyword evidence="2" id="KW-1185">Reference proteome</keyword>
<reference evidence="1 2" key="1">
    <citation type="submission" date="2024-04" db="EMBL/GenBank/DDBJ databases">
        <title>Tritrichomonas musculus Genome.</title>
        <authorList>
            <person name="Alves-Ferreira E."/>
            <person name="Grigg M."/>
            <person name="Lorenzi H."/>
            <person name="Galac M."/>
        </authorList>
    </citation>
    <scope>NUCLEOTIDE SEQUENCE [LARGE SCALE GENOMIC DNA]</scope>
    <source>
        <strain evidence="1 2">EAF2021</strain>
    </source>
</reference>
<accession>A0ABR2H8R4</accession>
<dbReference type="PANTHER" id="PTHR24159:SF5">
    <property type="entry name" value="ANK_REP_REGION DOMAIN-CONTAINING PROTEIN"/>
    <property type="match status" value="1"/>
</dbReference>
<dbReference type="InterPro" id="IPR036770">
    <property type="entry name" value="Ankyrin_rpt-contain_sf"/>
</dbReference>
<dbReference type="PANTHER" id="PTHR24159">
    <property type="match status" value="1"/>
</dbReference>
<proteinExistence type="predicted"/>
<gene>
    <name evidence="1" type="ORF">M9Y10_026370</name>
</gene>
<evidence type="ECO:0008006" key="3">
    <source>
        <dbReference type="Google" id="ProtNLM"/>
    </source>
</evidence>
<sequence length="350" mass="42534">MEYLKMMKMIHENILQFLDDEENESNNTVNEELIKIFQQNQFDKQELKSILYLISRIAENHHRTPRFLEKIKKIINFLKNQITKAFSNAEIFNYFKQCPIIILFLINDNILTFNYDIGIIIYQNDYQMLFYTELNKIHTVKYEIPEYYEENRLKGENDSYLCELIRNDIIEEFTTYHTKSGFLLSKTIEPSMYETNSFLEKKKPTLIEYSAFFGSIQIFRFLIQNQVELVPSLWLYAIHGRNPDIIHILEENHIYPNDKTYQECLEESIKCHHNEFAHYFLNNYINEGNDNHSNHFKNEIYYGFQYYNFEFMPIEFEDPFYFYCAVKYDYYRLVEYYINIEGLDINKSIV</sequence>
<protein>
    <recommendedName>
        <fullName evidence="3">DUF3447 domain-containing protein</fullName>
    </recommendedName>
</protein>